<accession>S7W974</accession>
<dbReference type="AlphaFoldDB" id="S7W974"/>
<gene>
    <name evidence="5" type="ORF">SLOPH_486</name>
</gene>
<keyword evidence="6" id="KW-1185">Reference proteome</keyword>
<dbReference type="Proteomes" id="UP000014978">
    <property type="component" value="Unassembled WGS sequence"/>
</dbReference>
<dbReference type="VEuPathDB" id="MicrosporidiaDB:SLOPH_486"/>
<proteinExistence type="predicted"/>
<comment type="caution">
    <text evidence="5">The sequence shown here is derived from an EMBL/GenBank/DDBJ whole genome shotgun (WGS) entry which is preliminary data.</text>
</comment>
<evidence type="ECO:0000256" key="1">
    <source>
        <dbReference type="ARBA" id="ARBA00004123"/>
    </source>
</evidence>
<evidence type="ECO:0000313" key="5">
    <source>
        <dbReference type="EMBL" id="EPR78262.1"/>
    </source>
</evidence>
<dbReference type="InterPro" id="IPR037867">
    <property type="entry name" value="Swd2/WDR82"/>
</dbReference>
<dbReference type="EMBL" id="ATCN01000913">
    <property type="protein sequence ID" value="EPR78262.1"/>
    <property type="molecule type" value="Genomic_DNA"/>
</dbReference>
<reference evidence="6" key="1">
    <citation type="journal article" date="2013" name="PLoS Genet.">
        <title>The genome of Spraguea lophii and the basis of host-microsporidian interactions.</title>
        <authorList>
            <person name="Campbell S.E."/>
            <person name="Williams T.A."/>
            <person name="Yousuf A."/>
            <person name="Soanes D.M."/>
            <person name="Paszkiewicz K.H."/>
            <person name="Williams B.A.P."/>
        </authorList>
    </citation>
    <scope>NUCLEOTIDE SEQUENCE [LARGE SCALE GENOMIC DNA]</scope>
    <source>
        <strain evidence="6">42_110</strain>
    </source>
</reference>
<keyword evidence="2" id="KW-0853">WD repeat</keyword>
<dbReference type="SUPFAM" id="SSF101898">
    <property type="entry name" value="NHL repeat"/>
    <property type="match status" value="1"/>
</dbReference>
<evidence type="ECO:0000256" key="2">
    <source>
        <dbReference type="ARBA" id="ARBA00022574"/>
    </source>
</evidence>
<evidence type="ECO:0000256" key="3">
    <source>
        <dbReference type="ARBA" id="ARBA00022737"/>
    </source>
</evidence>
<dbReference type="GO" id="GO:0003682">
    <property type="term" value="F:chromatin binding"/>
    <property type="evidence" value="ECO:0007669"/>
    <property type="project" value="TreeGrafter"/>
</dbReference>
<name>S7W974_SPRLO</name>
<dbReference type="GO" id="GO:0048188">
    <property type="term" value="C:Set1C/COMPASS complex"/>
    <property type="evidence" value="ECO:0007669"/>
    <property type="project" value="TreeGrafter"/>
</dbReference>
<dbReference type="PANTHER" id="PTHR19861">
    <property type="entry name" value="WD40 REPEAT PROTEIN SWD2"/>
    <property type="match status" value="1"/>
</dbReference>
<protein>
    <submittedName>
        <fullName evidence="5">Uncharacterized protein</fullName>
    </submittedName>
</protein>
<dbReference type="HOGENOM" id="CLU_900715_0_0_1"/>
<dbReference type="InParanoid" id="S7W974"/>
<comment type="subcellular location">
    <subcellularLocation>
        <location evidence="1">Nucleus</location>
    </subcellularLocation>
</comment>
<dbReference type="OrthoDB" id="27537at2759"/>
<evidence type="ECO:0000256" key="4">
    <source>
        <dbReference type="ARBA" id="ARBA00023242"/>
    </source>
</evidence>
<evidence type="ECO:0000313" key="6">
    <source>
        <dbReference type="Proteomes" id="UP000014978"/>
    </source>
</evidence>
<organism evidence="5 6">
    <name type="scientific">Spraguea lophii (strain 42_110)</name>
    <name type="common">Microsporidian parasite</name>
    <dbReference type="NCBI Taxonomy" id="1358809"/>
    <lineage>
        <taxon>Eukaryota</taxon>
        <taxon>Fungi</taxon>
        <taxon>Fungi incertae sedis</taxon>
        <taxon>Microsporidia</taxon>
        <taxon>Spragueidae</taxon>
        <taxon>Spraguea</taxon>
    </lineage>
</organism>
<sequence length="309" mass="35804">MTFYDSTNYKNILSYTFNYTHTEQSSVLDIAYSRCGELLLYSTKTHIKILSSTTADLLNSINTTAHNICTLHKNCILYNTSTDLKYLSYYDNTIIRKFNIKNITSIDTANSYFNYNNIKKDIQTNTTHNNYLTDIFIASTNTNIFLSDLRSKDFISNTKINNSKVKMLENNNIVISTPNIINIIDSRYYDRPLYKYNIKNTKYLTSRRNKILAVNDNYNILDLDNKDNNSIVAVGDKINIDTYDVTAVELSSDGNYVLSSKYSKVEMLNLIERKVEKDIKVTKNTNNIKFNPVYEQFVTSTPSINFYQY</sequence>
<keyword evidence="3" id="KW-0677">Repeat</keyword>
<keyword evidence="4" id="KW-0539">Nucleus</keyword>
<dbReference type="PANTHER" id="PTHR19861:SF0">
    <property type="entry name" value="WD REPEAT-CONTAINING PROTEIN 82"/>
    <property type="match status" value="1"/>
</dbReference>